<keyword evidence="11" id="KW-1185">Reference proteome</keyword>
<dbReference type="InterPro" id="IPR025720">
    <property type="entry name" value="RibU"/>
</dbReference>
<keyword evidence="5 9" id="KW-0812">Transmembrane</keyword>
<evidence type="ECO:0000256" key="3">
    <source>
        <dbReference type="ARBA" id="ARBA00022448"/>
    </source>
</evidence>
<dbReference type="Gene3D" id="1.10.1760.20">
    <property type="match status" value="1"/>
</dbReference>
<comment type="caution">
    <text evidence="10">The sequence shown here is derived from an EMBL/GenBank/DDBJ whole genome shotgun (WGS) entry which is preliminary data.</text>
</comment>
<evidence type="ECO:0000256" key="9">
    <source>
        <dbReference type="SAM" id="Phobius"/>
    </source>
</evidence>
<evidence type="ECO:0000256" key="1">
    <source>
        <dbReference type="ARBA" id="ARBA00004651"/>
    </source>
</evidence>
<dbReference type="InterPro" id="IPR024529">
    <property type="entry name" value="ECF_trnsprt_substrate-spec"/>
</dbReference>
<dbReference type="Proteomes" id="UP001519418">
    <property type="component" value="Unassembled WGS sequence"/>
</dbReference>
<reference evidence="10 11" key="1">
    <citation type="submission" date="2020-02" db="EMBL/GenBank/DDBJ databases">
        <title>Fructobacillus sp. isolated from paper mulberry of Taiwan.</title>
        <authorList>
            <person name="Lin S.-T."/>
        </authorList>
    </citation>
    <scope>NUCLEOTIDE SEQUENCE [LARGE SCALE GENOMIC DNA]</scope>
    <source>
        <strain evidence="10 11">M1-10</strain>
    </source>
</reference>
<dbReference type="RefSeq" id="WP_213819258.1">
    <property type="nucleotide sequence ID" value="NZ_JAAMFI010000001.1"/>
</dbReference>
<feature type="transmembrane region" description="Helical" evidence="9">
    <location>
        <begin position="84"/>
        <end position="104"/>
    </location>
</feature>
<evidence type="ECO:0000256" key="4">
    <source>
        <dbReference type="ARBA" id="ARBA00022475"/>
    </source>
</evidence>
<comment type="subcellular location">
    <subcellularLocation>
        <location evidence="1">Cell membrane</location>
        <topology evidence="1">Multi-pass membrane protein</topology>
    </subcellularLocation>
</comment>
<comment type="similarity">
    <text evidence="2 8">Belongs to the prokaryotic riboflavin transporter (P-RFT) (TC 2.A.87) family.</text>
</comment>
<dbReference type="Pfam" id="PF12822">
    <property type="entry name" value="ECF_trnsprt"/>
    <property type="match status" value="1"/>
</dbReference>
<keyword evidence="3 8" id="KW-0813">Transport</keyword>
<dbReference type="PIRSF" id="PIRSF037778">
    <property type="entry name" value="UCP037778_transp_RibU"/>
    <property type="match status" value="1"/>
</dbReference>
<feature type="transmembrane region" description="Helical" evidence="9">
    <location>
        <begin position="43"/>
        <end position="64"/>
    </location>
</feature>
<proteinExistence type="inferred from homology"/>
<feature type="transmembrane region" description="Helical" evidence="9">
    <location>
        <begin position="159"/>
        <end position="182"/>
    </location>
</feature>
<evidence type="ECO:0000256" key="6">
    <source>
        <dbReference type="ARBA" id="ARBA00022989"/>
    </source>
</evidence>
<evidence type="ECO:0000313" key="11">
    <source>
        <dbReference type="Proteomes" id="UP001519418"/>
    </source>
</evidence>
<dbReference type="PANTHER" id="PTHR38438:SF1">
    <property type="entry name" value="RIBOFLAVIN TRANSPORTER RIBU"/>
    <property type="match status" value="1"/>
</dbReference>
<dbReference type="EMBL" id="JAAMFI010000001">
    <property type="protein sequence ID" value="MBS9334646.1"/>
    <property type="molecule type" value="Genomic_DNA"/>
</dbReference>
<keyword evidence="7 8" id="KW-0472">Membrane</keyword>
<evidence type="ECO:0000313" key="10">
    <source>
        <dbReference type="EMBL" id="MBS9334646.1"/>
    </source>
</evidence>
<evidence type="ECO:0000256" key="2">
    <source>
        <dbReference type="ARBA" id="ARBA00005540"/>
    </source>
</evidence>
<sequence length="195" mass="21197">MTNHATKRITGLAVLTAISFALTIFPKIAILPSASFLKIDFSIVPAFLALSWYGLGSAGLVFLLRTVLKLMLLNEGVNTYIGMPMNLIVGFGYLLAVAILADLLKTRVSNKTLCRVLSFSVATVFMGALGVVTNVVWGIPLYSALSHFDIAKLIGTNVYLWGMVLPFNLLQGALWSVMNTLVEHALTPFKKRFSA</sequence>
<protein>
    <recommendedName>
        <fullName evidence="8">Riboflavin transporter</fullName>
    </recommendedName>
</protein>
<dbReference type="PANTHER" id="PTHR38438">
    <property type="entry name" value="RIBOFLAVIN TRANSPORTER RIBU"/>
    <property type="match status" value="1"/>
</dbReference>
<organism evidence="10 11">
    <name type="scientific">Fructobacillus papyriferae</name>
    <dbReference type="NCBI Taxonomy" id="2713171"/>
    <lineage>
        <taxon>Bacteria</taxon>
        <taxon>Bacillati</taxon>
        <taxon>Bacillota</taxon>
        <taxon>Bacilli</taxon>
        <taxon>Lactobacillales</taxon>
        <taxon>Lactobacillaceae</taxon>
        <taxon>Fructobacillus</taxon>
    </lineage>
</organism>
<feature type="transmembrane region" description="Helical" evidence="9">
    <location>
        <begin position="116"/>
        <end position="139"/>
    </location>
</feature>
<accession>A0ABS5QNP3</accession>
<evidence type="ECO:0000256" key="5">
    <source>
        <dbReference type="ARBA" id="ARBA00022692"/>
    </source>
</evidence>
<keyword evidence="6 9" id="KW-1133">Transmembrane helix</keyword>
<feature type="transmembrane region" description="Helical" evidence="9">
    <location>
        <begin position="12"/>
        <end position="31"/>
    </location>
</feature>
<name>A0ABS5QNP3_9LACO</name>
<gene>
    <name evidence="10" type="ORF">G6R27_01170</name>
</gene>
<evidence type="ECO:0000256" key="7">
    <source>
        <dbReference type="ARBA" id="ARBA00023136"/>
    </source>
</evidence>
<evidence type="ECO:0000256" key="8">
    <source>
        <dbReference type="PIRNR" id="PIRNR037778"/>
    </source>
</evidence>
<keyword evidence="4 8" id="KW-1003">Cell membrane</keyword>
<comment type="function">
    <text evidence="8">Probably a riboflavin-binding protein that interacts with the energy-coupling factor (ECF) ABC-transporter complex.</text>
</comment>